<dbReference type="Pfam" id="PF00582">
    <property type="entry name" value="Usp"/>
    <property type="match status" value="2"/>
</dbReference>
<gene>
    <name evidence="5" type="ORF">MHEC_13020</name>
</gene>
<evidence type="ECO:0000313" key="5">
    <source>
        <dbReference type="EMBL" id="BCO34869.1"/>
    </source>
</evidence>
<proteinExistence type="inferred from homology"/>
<dbReference type="Proteomes" id="UP000595446">
    <property type="component" value="Chromosome"/>
</dbReference>
<feature type="domain" description="UspA" evidence="4">
    <location>
        <begin position="134"/>
        <end position="265"/>
    </location>
</feature>
<dbReference type="AlphaFoldDB" id="A0A7R7GS68"/>
<dbReference type="InterPro" id="IPR014729">
    <property type="entry name" value="Rossmann-like_a/b/a_fold"/>
</dbReference>
<accession>A0A7R7GS68</accession>
<evidence type="ECO:0000256" key="3">
    <source>
        <dbReference type="ARBA" id="ARBA00022840"/>
    </source>
</evidence>
<dbReference type="SUPFAM" id="SSF52402">
    <property type="entry name" value="Adenine nucleotide alpha hydrolases-like"/>
    <property type="match status" value="2"/>
</dbReference>
<organism evidence="5 6">
    <name type="scientific">Mycobacterium heckeshornense</name>
    <dbReference type="NCBI Taxonomy" id="110505"/>
    <lineage>
        <taxon>Bacteria</taxon>
        <taxon>Bacillati</taxon>
        <taxon>Actinomycetota</taxon>
        <taxon>Actinomycetes</taxon>
        <taxon>Mycobacteriales</taxon>
        <taxon>Mycobacteriaceae</taxon>
        <taxon>Mycobacterium</taxon>
    </lineage>
</organism>
<protein>
    <submittedName>
        <fullName evidence="5">Universal stress protein</fullName>
    </submittedName>
</protein>
<feature type="domain" description="UspA" evidence="4">
    <location>
        <begin position="2"/>
        <end position="120"/>
    </location>
</feature>
<evidence type="ECO:0000259" key="4">
    <source>
        <dbReference type="Pfam" id="PF00582"/>
    </source>
</evidence>
<dbReference type="GO" id="GO:0005524">
    <property type="term" value="F:ATP binding"/>
    <property type="evidence" value="ECO:0007669"/>
    <property type="project" value="UniProtKB-KW"/>
</dbReference>
<dbReference type="PANTHER" id="PTHR46268">
    <property type="entry name" value="STRESS RESPONSE PROTEIN NHAX"/>
    <property type="match status" value="1"/>
</dbReference>
<comment type="similarity">
    <text evidence="1">Belongs to the universal stress protein A family.</text>
</comment>
<keyword evidence="6" id="KW-1185">Reference proteome</keyword>
<dbReference type="PRINTS" id="PR01438">
    <property type="entry name" value="UNVRSLSTRESS"/>
</dbReference>
<name>A0A7R7GS68_9MYCO</name>
<dbReference type="Gene3D" id="3.40.50.620">
    <property type="entry name" value="HUPs"/>
    <property type="match status" value="2"/>
</dbReference>
<evidence type="ECO:0000256" key="1">
    <source>
        <dbReference type="ARBA" id="ARBA00008791"/>
    </source>
</evidence>
<evidence type="ECO:0000313" key="6">
    <source>
        <dbReference type="Proteomes" id="UP000595446"/>
    </source>
</evidence>
<keyword evidence="3" id="KW-0067">ATP-binding</keyword>
<reference evidence="5 6" key="1">
    <citation type="submission" date="2020-12" db="EMBL/GenBank/DDBJ databases">
        <title>Complete genome sequence of Mycobacterium heckeshornense JCM 15655T, closely related to a pathogenic non-tuberculous mycobacterial species Mycobacterium xenopi.</title>
        <authorList>
            <person name="Yoshida M."/>
            <person name="Fukano H."/>
            <person name="Asakura T."/>
            <person name="Suzuki M."/>
            <person name="Hoshino Y."/>
        </authorList>
    </citation>
    <scope>NUCLEOTIDE SEQUENCE [LARGE SCALE GENOMIC DNA]</scope>
    <source>
        <strain evidence="5 6">JCM 15655</strain>
    </source>
</reference>
<evidence type="ECO:0000256" key="2">
    <source>
        <dbReference type="ARBA" id="ARBA00022741"/>
    </source>
</evidence>
<keyword evidence="2" id="KW-0547">Nucleotide-binding</keyword>
<dbReference type="InterPro" id="IPR006016">
    <property type="entry name" value="UspA"/>
</dbReference>
<sequence length="276" mass="29309">MRNIPLTLVHVIFAQARGPALPGKPAPPAAEPNPHEKAVGQKIIADAVNVLEGSPPAAARPRVDGKVLVGPPVLTLVNLSKQAQLVVVGCRGQSMLDRVLLGSVSTGLVHHAHCPIAVIHGDALFTPQLSKLPVVVGIDGSPTSELATAIAFDEASWRGVELVALHAWSDADEFPIGTVEWSRQQACAVEVFAERLAGWQERYPDVSVHRRIVPDNPARHLLEASESSQLVVVGNRGRGDFQSMLLGSVSTAVVHAARSPVIVARPRRLEPLRGTG</sequence>
<dbReference type="PANTHER" id="PTHR46268:SF27">
    <property type="entry name" value="UNIVERSAL STRESS PROTEIN RV2623"/>
    <property type="match status" value="1"/>
</dbReference>
<dbReference type="InterPro" id="IPR006015">
    <property type="entry name" value="Universal_stress_UspA"/>
</dbReference>
<dbReference type="EMBL" id="AP024237">
    <property type="protein sequence ID" value="BCO34869.1"/>
    <property type="molecule type" value="Genomic_DNA"/>
</dbReference>